<evidence type="ECO:0000256" key="3">
    <source>
        <dbReference type="ARBA" id="ARBA00022630"/>
    </source>
</evidence>
<dbReference type="Pfam" id="PF01266">
    <property type="entry name" value="DAO"/>
    <property type="match status" value="1"/>
</dbReference>
<keyword evidence="7" id="KW-0274">FAD</keyword>
<dbReference type="PANTHER" id="PTHR13847:SF283">
    <property type="entry name" value="TRNA 5-METHYLAMINOMETHYL-2-THIOURIDINE BIOSYNTHESIS BIFUNCTIONAL PROTEIN MNMC"/>
    <property type="match status" value="1"/>
</dbReference>
<keyword evidence="5" id="KW-0949">S-adenosyl-L-methionine</keyword>
<evidence type="ECO:0000259" key="10">
    <source>
        <dbReference type="Pfam" id="PF01266"/>
    </source>
</evidence>
<dbReference type="GO" id="GO:0032259">
    <property type="term" value="P:methylation"/>
    <property type="evidence" value="ECO:0007669"/>
    <property type="project" value="UniProtKB-KW"/>
</dbReference>
<evidence type="ECO:0000256" key="8">
    <source>
        <dbReference type="ARBA" id="ARBA00023002"/>
    </source>
</evidence>
<dbReference type="InterPro" id="IPR006076">
    <property type="entry name" value="FAD-dep_OxRdtase"/>
</dbReference>
<keyword evidence="8" id="KW-0560">Oxidoreductase</keyword>
<accession>C6MAU5</accession>
<comment type="caution">
    <text evidence="11">The sequence shown here is derived from an EMBL/GenBank/DDBJ whole genome shotgun (WGS) entry which is preliminary data.</text>
</comment>
<evidence type="ECO:0000313" key="12">
    <source>
        <dbReference type="Proteomes" id="UP000005365"/>
    </source>
</evidence>
<evidence type="ECO:0000256" key="2">
    <source>
        <dbReference type="ARBA" id="ARBA00022603"/>
    </source>
</evidence>
<dbReference type="PANTHER" id="PTHR13847">
    <property type="entry name" value="SARCOSINE DEHYDROGENASE-RELATED"/>
    <property type="match status" value="1"/>
</dbReference>
<sequence>MSTDEAAQIAGIDVFSDGLYWPQGVWLNPPAVVRALLNHPLIALHEDTPLSSAEYDGANWTANTPRGSFSASHIIYCMGAHSPDAADANVSTLPFRQIRGQTGVAAASGFSKRLRCALSGESYISPSWQGQHCYGATFVLNSNDDAWYPHEETANRAALQQLNPPLAQSLFEQNSFEQNSLYSFSDDLSDPPQGHVALRCDSPDHLPVVGALGDIAAMQTVYAKLSLDKNYRLDNIPCPYLPNAYINTAHGTRGLATPPSAPPPL</sequence>
<reference evidence="11" key="1">
    <citation type="submission" date="2009-07" db="EMBL/GenBank/DDBJ databases">
        <authorList>
            <person name="Weinstock G."/>
            <person name="Sodergren E."/>
            <person name="Clifton S."/>
            <person name="Fulton L."/>
            <person name="Fulton B."/>
            <person name="Courtney L."/>
            <person name="Fronick C."/>
            <person name="Harrison M."/>
            <person name="Strong C."/>
            <person name="Farmer C."/>
            <person name="Delahaunty K."/>
            <person name="Markovic C."/>
            <person name="Hall O."/>
            <person name="Minx P."/>
            <person name="Tomlinson C."/>
            <person name="Mitreva M."/>
            <person name="Nelson J."/>
            <person name="Hou S."/>
            <person name="Wollam A."/>
            <person name="Pepin K.H."/>
            <person name="Johnson M."/>
            <person name="Bhonagiri V."/>
            <person name="Nash W.E."/>
            <person name="Warren W."/>
            <person name="Chinwalla A."/>
            <person name="Mardis E.R."/>
            <person name="Wilson R.K."/>
        </authorList>
    </citation>
    <scope>NUCLEOTIDE SEQUENCE [LARGE SCALE GENOMIC DNA]</scope>
    <source>
        <strain evidence="11">ATCC 29256</strain>
    </source>
</reference>
<dbReference type="AlphaFoldDB" id="C6MAU5"/>
<proteinExistence type="predicted"/>
<dbReference type="SUPFAM" id="SSF51905">
    <property type="entry name" value="FAD/NAD(P)-binding domain"/>
    <property type="match status" value="1"/>
</dbReference>
<dbReference type="InterPro" id="IPR017610">
    <property type="entry name" value="tRNA_S-uridine_synth_MnmC_C"/>
</dbReference>
<keyword evidence="9" id="KW-0511">Multifunctional enzyme</keyword>
<keyword evidence="6" id="KW-0819">tRNA processing</keyword>
<keyword evidence="2" id="KW-0489">Methyltransferase</keyword>
<dbReference type="GO" id="GO:0008168">
    <property type="term" value="F:methyltransferase activity"/>
    <property type="evidence" value="ECO:0007669"/>
    <property type="project" value="UniProtKB-KW"/>
</dbReference>
<evidence type="ECO:0000256" key="5">
    <source>
        <dbReference type="ARBA" id="ARBA00022691"/>
    </source>
</evidence>
<evidence type="ECO:0000256" key="1">
    <source>
        <dbReference type="ARBA" id="ARBA00022490"/>
    </source>
</evidence>
<keyword evidence="3" id="KW-0285">Flavoprotein</keyword>
<dbReference type="Gene3D" id="3.50.50.60">
    <property type="entry name" value="FAD/NAD(P)-binding domain"/>
    <property type="match status" value="1"/>
</dbReference>
<dbReference type="GO" id="GO:0005737">
    <property type="term" value="C:cytoplasm"/>
    <property type="evidence" value="ECO:0007669"/>
    <property type="project" value="TreeGrafter"/>
</dbReference>
<keyword evidence="12" id="KW-1185">Reference proteome</keyword>
<dbReference type="GO" id="GO:0008033">
    <property type="term" value="P:tRNA processing"/>
    <property type="evidence" value="ECO:0007669"/>
    <property type="project" value="UniProtKB-KW"/>
</dbReference>
<gene>
    <name evidence="11" type="ORF">NEISICOT_03677</name>
</gene>
<dbReference type="EMBL" id="ACKO02000047">
    <property type="protein sequence ID" value="EET42568.1"/>
    <property type="molecule type" value="Genomic_DNA"/>
</dbReference>
<evidence type="ECO:0000256" key="6">
    <source>
        <dbReference type="ARBA" id="ARBA00022694"/>
    </source>
</evidence>
<keyword evidence="4" id="KW-0808">Transferase</keyword>
<dbReference type="Proteomes" id="UP000005365">
    <property type="component" value="Unassembled WGS sequence"/>
</dbReference>
<feature type="domain" description="FAD dependent oxidoreductase" evidence="10">
    <location>
        <begin position="3"/>
        <end position="257"/>
    </location>
</feature>
<name>C6MAU5_NEISI</name>
<dbReference type="NCBIfam" id="TIGR03197">
    <property type="entry name" value="MnmC_Cterm"/>
    <property type="match status" value="1"/>
</dbReference>
<dbReference type="eggNOG" id="COG0665">
    <property type="taxonomic scope" value="Bacteria"/>
</dbReference>
<evidence type="ECO:0000256" key="7">
    <source>
        <dbReference type="ARBA" id="ARBA00022827"/>
    </source>
</evidence>
<dbReference type="InterPro" id="IPR036188">
    <property type="entry name" value="FAD/NAD-bd_sf"/>
</dbReference>
<keyword evidence="1" id="KW-0963">Cytoplasm</keyword>
<evidence type="ECO:0000256" key="9">
    <source>
        <dbReference type="ARBA" id="ARBA00023268"/>
    </source>
</evidence>
<organism evidence="11 12">
    <name type="scientific">Neisseria sicca ATCC 29256</name>
    <dbReference type="NCBI Taxonomy" id="547045"/>
    <lineage>
        <taxon>Bacteria</taxon>
        <taxon>Pseudomonadati</taxon>
        <taxon>Pseudomonadota</taxon>
        <taxon>Betaproteobacteria</taxon>
        <taxon>Neisseriales</taxon>
        <taxon>Neisseriaceae</taxon>
        <taxon>Neisseria</taxon>
    </lineage>
</organism>
<dbReference type="STRING" id="490.A6J88_07385"/>
<dbReference type="GO" id="GO:0016645">
    <property type="term" value="F:oxidoreductase activity, acting on the CH-NH group of donors"/>
    <property type="evidence" value="ECO:0007669"/>
    <property type="project" value="InterPro"/>
</dbReference>
<evidence type="ECO:0000313" key="11">
    <source>
        <dbReference type="EMBL" id="EET42568.1"/>
    </source>
</evidence>
<protein>
    <submittedName>
        <fullName evidence="11">tRNA U-34 5-methylaminomethyl-2-thiouridine biosynthesis protein MnmC</fullName>
    </submittedName>
</protein>
<dbReference type="Gene3D" id="3.30.9.10">
    <property type="entry name" value="D-Amino Acid Oxidase, subunit A, domain 2"/>
    <property type="match status" value="1"/>
</dbReference>
<evidence type="ECO:0000256" key="4">
    <source>
        <dbReference type="ARBA" id="ARBA00022679"/>
    </source>
</evidence>
<feature type="non-terminal residue" evidence="11">
    <location>
        <position position="265"/>
    </location>
</feature>